<dbReference type="AlphaFoldDB" id="A0A0G4H4X5"/>
<accession>A0A0G4H4X5</accession>
<feature type="compositionally biased region" description="Basic residues" evidence="1">
    <location>
        <begin position="136"/>
        <end position="149"/>
    </location>
</feature>
<protein>
    <submittedName>
        <fullName evidence="2">Uncharacterized protein</fullName>
    </submittedName>
</protein>
<dbReference type="EMBL" id="CDMZ01001883">
    <property type="protein sequence ID" value="CEM38845.1"/>
    <property type="molecule type" value="Genomic_DNA"/>
</dbReference>
<feature type="region of interest" description="Disordered" evidence="1">
    <location>
        <begin position="136"/>
        <end position="157"/>
    </location>
</feature>
<name>A0A0G4H4X5_9ALVE</name>
<sequence length="157" mass="17444">MPWSRSEPQPSRCFSSGPGLAEWPGFYRTSAWENYKATDRLLRAAALAAGSSWQPHLPSRTDAASNHLFDWDDLTYLVNECGRGWDEFLQTQRVPEALIPAFEAARKGAPAADVAALLPPSQIECPESSSIQSVRRIRCSPTRHSHQKATSHFDLGH</sequence>
<proteinExistence type="predicted"/>
<organism evidence="2">
    <name type="scientific">Chromera velia CCMP2878</name>
    <dbReference type="NCBI Taxonomy" id="1169474"/>
    <lineage>
        <taxon>Eukaryota</taxon>
        <taxon>Sar</taxon>
        <taxon>Alveolata</taxon>
        <taxon>Colpodellida</taxon>
        <taxon>Chromeraceae</taxon>
        <taxon>Chromera</taxon>
    </lineage>
</organism>
<dbReference type="VEuPathDB" id="CryptoDB:Cvel_24690"/>
<gene>
    <name evidence="2" type="ORF">Cvel_24690</name>
</gene>
<reference evidence="2" key="1">
    <citation type="submission" date="2014-11" db="EMBL/GenBank/DDBJ databases">
        <authorList>
            <person name="Otto D Thomas"/>
            <person name="Naeem Raeece"/>
        </authorList>
    </citation>
    <scope>NUCLEOTIDE SEQUENCE</scope>
</reference>
<evidence type="ECO:0000313" key="2">
    <source>
        <dbReference type="EMBL" id="CEM38845.1"/>
    </source>
</evidence>
<evidence type="ECO:0000256" key="1">
    <source>
        <dbReference type="SAM" id="MobiDB-lite"/>
    </source>
</evidence>